<dbReference type="InterPro" id="IPR003594">
    <property type="entry name" value="HATPase_dom"/>
</dbReference>
<evidence type="ECO:0000256" key="9">
    <source>
        <dbReference type="SAM" id="Phobius"/>
    </source>
</evidence>
<keyword evidence="9" id="KW-0472">Membrane</keyword>
<dbReference type="Pfam" id="PF07730">
    <property type="entry name" value="HisKA_3"/>
    <property type="match status" value="1"/>
</dbReference>
<evidence type="ECO:0000313" key="12">
    <source>
        <dbReference type="Proteomes" id="UP001596978"/>
    </source>
</evidence>
<evidence type="ECO:0000256" key="1">
    <source>
        <dbReference type="ARBA" id="ARBA00000085"/>
    </source>
</evidence>
<keyword evidence="6 11" id="KW-0418">Kinase</keyword>
<dbReference type="PANTHER" id="PTHR24421">
    <property type="entry name" value="NITRATE/NITRITE SENSOR PROTEIN NARX-RELATED"/>
    <property type="match status" value="1"/>
</dbReference>
<evidence type="ECO:0000256" key="7">
    <source>
        <dbReference type="ARBA" id="ARBA00022840"/>
    </source>
</evidence>
<keyword evidence="7" id="KW-0067">ATP-binding</keyword>
<dbReference type="PROSITE" id="PS50109">
    <property type="entry name" value="HIS_KIN"/>
    <property type="match status" value="1"/>
</dbReference>
<keyword evidence="4" id="KW-0808">Transferase</keyword>
<evidence type="ECO:0000256" key="6">
    <source>
        <dbReference type="ARBA" id="ARBA00022777"/>
    </source>
</evidence>
<evidence type="ECO:0000256" key="4">
    <source>
        <dbReference type="ARBA" id="ARBA00022679"/>
    </source>
</evidence>
<dbReference type="InterPro" id="IPR005467">
    <property type="entry name" value="His_kinase_dom"/>
</dbReference>
<keyword evidence="9" id="KW-1133">Transmembrane helix</keyword>
<gene>
    <name evidence="11" type="ORF">ACFQ1M_05815</name>
</gene>
<dbReference type="InterPro" id="IPR036890">
    <property type="entry name" value="HATPase_C_sf"/>
</dbReference>
<sequence length="276" mass="31737">MEQEAIQQLNQELTTLVIAVTAILFLMVAFVITFFSIFQKRKTKLLIEKAEEKIRFDHELAQSQNEIQEQTFQNISWELHDNIGQLLSVARMQLNMLNSEAPEELKVRIKETGEVVGKSLAELRALSKALNTDFIKNIGLTRALDTELQRYNKLNFLTATFEVHGEEIHIDRKDEIIIFRILQEFFSNVIKHSKASELKVTLNYNNQELYIRAEDNGVGFDIENVEKGSGLLNMQSRASLINADITIDAKINRGVCLILRYPLTNSDDDREQTNHQ</sequence>
<keyword evidence="8" id="KW-0902">Two-component regulatory system</keyword>
<dbReference type="CDD" id="cd16917">
    <property type="entry name" value="HATPase_UhpB-NarQ-NarX-like"/>
    <property type="match status" value="1"/>
</dbReference>
<dbReference type="SMART" id="SM00387">
    <property type="entry name" value="HATPase_c"/>
    <property type="match status" value="1"/>
</dbReference>
<evidence type="ECO:0000256" key="5">
    <source>
        <dbReference type="ARBA" id="ARBA00022741"/>
    </source>
</evidence>
<keyword evidence="5" id="KW-0547">Nucleotide-binding</keyword>
<reference evidence="12" key="1">
    <citation type="journal article" date="2019" name="Int. J. Syst. Evol. Microbiol.">
        <title>The Global Catalogue of Microorganisms (GCM) 10K type strain sequencing project: providing services to taxonomists for standard genome sequencing and annotation.</title>
        <authorList>
            <consortium name="The Broad Institute Genomics Platform"/>
            <consortium name="The Broad Institute Genome Sequencing Center for Infectious Disease"/>
            <person name="Wu L."/>
            <person name="Ma J."/>
        </authorList>
    </citation>
    <scope>NUCLEOTIDE SEQUENCE [LARGE SCALE GENOMIC DNA]</scope>
    <source>
        <strain evidence="12">CCUG 62952</strain>
    </source>
</reference>
<feature type="transmembrane region" description="Helical" evidence="9">
    <location>
        <begin position="16"/>
        <end position="38"/>
    </location>
</feature>
<accession>A0ABW3CWN3</accession>
<dbReference type="InterPro" id="IPR011712">
    <property type="entry name" value="Sig_transdc_His_kin_sub3_dim/P"/>
</dbReference>
<feature type="domain" description="Histidine kinase" evidence="10">
    <location>
        <begin position="74"/>
        <end position="265"/>
    </location>
</feature>
<keyword evidence="3" id="KW-0597">Phosphoprotein</keyword>
<evidence type="ECO:0000313" key="11">
    <source>
        <dbReference type="EMBL" id="MFD0861714.1"/>
    </source>
</evidence>
<dbReference type="RefSeq" id="WP_386405249.1">
    <property type="nucleotide sequence ID" value="NZ_JBHTJH010000004.1"/>
</dbReference>
<dbReference type="Gene3D" id="1.20.5.1930">
    <property type="match status" value="1"/>
</dbReference>
<evidence type="ECO:0000256" key="3">
    <source>
        <dbReference type="ARBA" id="ARBA00022553"/>
    </source>
</evidence>
<dbReference type="EMBL" id="JBHTJH010000004">
    <property type="protein sequence ID" value="MFD0861714.1"/>
    <property type="molecule type" value="Genomic_DNA"/>
</dbReference>
<dbReference type="PANTHER" id="PTHR24421:SF10">
    <property type="entry name" value="NITRATE_NITRITE SENSOR PROTEIN NARQ"/>
    <property type="match status" value="1"/>
</dbReference>
<dbReference type="EC" id="2.7.13.3" evidence="2"/>
<dbReference type="InterPro" id="IPR050482">
    <property type="entry name" value="Sensor_HK_TwoCompSys"/>
</dbReference>
<evidence type="ECO:0000256" key="8">
    <source>
        <dbReference type="ARBA" id="ARBA00023012"/>
    </source>
</evidence>
<proteinExistence type="predicted"/>
<dbReference type="SUPFAM" id="SSF55874">
    <property type="entry name" value="ATPase domain of HSP90 chaperone/DNA topoisomerase II/histidine kinase"/>
    <property type="match status" value="1"/>
</dbReference>
<evidence type="ECO:0000256" key="2">
    <source>
        <dbReference type="ARBA" id="ARBA00012438"/>
    </source>
</evidence>
<comment type="caution">
    <text evidence="11">The sequence shown here is derived from an EMBL/GenBank/DDBJ whole genome shotgun (WGS) entry which is preliminary data.</text>
</comment>
<dbReference type="Proteomes" id="UP001596978">
    <property type="component" value="Unassembled WGS sequence"/>
</dbReference>
<dbReference type="Gene3D" id="3.30.565.10">
    <property type="entry name" value="Histidine kinase-like ATPase, C-terminal domain"/>
    <property type="match status" value="1"/>
</dbReference>
<keyword evidence="12" id="KW-1185">Reference proteome</keyword>
<protein>
    <recommendedName>
        <fullName evidence="2">histidine kinase</fullName>
        <ecNumber evidence="2">2.7.13.3</ecNumber>
    </recommendedName>
</protein>
<keyword evidence="9" id="KW-0812">Transmembrane</keyword>
<organism evidence="11 12">
    <name type="scientific">Sungkyunkwania multivorans</name>
    <dbReference type="NCBI Taxonomy" id="1173618"/>
    <lineage>
        <taxon>Bacteria</taxon>
        <taxon>Pseudomonadati</taxon>
        <taxon>Bacteroidota</taxon>
        <taxon>Flavobacteriia</taxon>
        <taxon>Flavobacteriales</taxon>
        <taxon>Flavobacteriaceae</taxon>
        <taxon>Sungkyunkwania</taxon>
    </lineage>
</organism>
<name>A0ABW3CWN3_9FLAO</name>
<dbReference type="GO" id="GO:0016301">
    <property type="term" value="F:kinase activity"/>
    <property type="evidence" value="ECO:0007669"/>
    <property type="project" value="UniProtKB-KW"/>
</dbReference>
<comment type="catalytic activity">
    <reaction evidence="1">
        <text>ATP + protein L-histidine = ADP + protein N-phospho-L-histidine.</text>
        <dbReference type="EC" id="2.7.13.3"/>
    </reaction>
</comment>
<dbReference type="Pfam" id="PF02518">
    <property type="entry name" value="HATPase_c"/>
    <property type="match status" value="1"/>
</dbReference>
<evidence type="ECO:0000259" key="10">
    <source>
        <dbReference type="PROSITE" id="PS50109"/>
    </source>
</evidence>